<proteinExistence type="predicted"/>
<accession>B7GJK6</accession>
<name>B7GJK6_ANOFW</name>
<gene>
    <name evidence="1" type="ordered locus">Aflv_1306</name>
</gene>
<evidence type="ECO:0000313" key="2">
    <source>
        <dbReference type="Proteomes" id="UP000000742"/>
    </source>
</evidence>
<evidence type="ECO:0000313" key="1">
    <source>
        <dbReference type="EMBL" id="ACJ33676.1"/>
    </source>
</evidence>
<dbReference type="HOGENOM" id="CLU_3003994_0_0_9"/>
<sequence length="56" mass="6521">MITFTIIFKATDRLSLQTVEKRFCQGQNRFSFVNMLKENYEEGEVEVCTVLSPSQN</sequence>
<dbReference type="STRING" id="491915.Aflv_1306"/>
<dbReference type="KEGG" id="afl:Aflv_1306"/>
<organism evidence="1 2">
    <name type="scientific">Anoxybacillus flavithermus (strain DSM 21510 / WK1)</name>
    <dbReference type="NCBI Taxonomy" id="491915"/>
    <lineage>
        <taxon>Bacteria</taxon>
        <taxon>Bacillati</taxon>
        <taxon>Bacillota</taxon>
        <taxon>Bacilli</taxon>
        <taxon>Bacillales</taxon>
        <taxon>Anoxybacillaceae</taxon>
        <taxon>Anoxybacillus</taxon>
    </lineage>
</organism>
<dbReference type="Proteomes" id="UP000000742">
    <property type="component" value="Chromosome"/>
</dbReference>
<reference evidence="1 2" key="1">
    <citation type="journal article" date="2008" name="Genome Biol.">
        <title>Encapsulated in silica: genome, proteome and physiology of the thermophilic bacterium Anoxybacillus flavithermus WK1.</title>
        <authorList>
            <person name="Saw J.H."/>
            <person name="Mountain B.W."/>
            <person name="Feng L."/>
            <person name="Omelchenko M.V."/>
            <person name="Hou S."/>
            <person name="Saito J.A."/>
            <person name="Stott M.B."/>
            <person name="Li D."/>
            <person name="Zhao G."/>
            <person name="Wu J."/>
            <person name="Galperin M.Y."/>
            <person name="Koonin E.V."/>
            <person name="Makarova K.S."/>
            <person name="Wolf Y.I."/>
            <person name="Rigden D.J."/>
            <person name="Dunfield P.F."/>
            <person name="Wang L."/>
            <person name="Alam M."/>
        </authorList>
    </citation>
    <scope>NUCLEOTIDE SEQUENCE [LARGE SCALE GENOMIC DNA]</scope>
    <source>
        <strain evidence="2">DSM 21510 / WK1</strain>
    </source>
</reference>
<dbReference type="EMBL" id="CP000922">
    <property type="protein sequence ID" value="ACJ33676.1"/>
    <property type="molecule type" value="Genomic_DNA"/>
</dbReference>
<dbReference type="AlphaFoldDB" id="B7GJK6"/>
<protein>
    <submittedName>
        <fullName evidence="1">Uncharacterized protein</fullName>
    </submittedName>
</protein>